<dbReference type="InterPro" id="IPR001590">
    <property type="entry name" value="Peptidase_M12B"/>
</dbReference>
<dbReference type="GO" id="GO:0004222">
    <property type="term" value="F:metalloendopeptidase activity"/>
    <property type="evidence" value="ECO:0007669"/>
    <property type="project" value="InterPro"/>
</dbReference>
<sequence>YHFCVPLLTPQVKLVPVHTVICPRCGPAALTSVRSMLDDFDVLPLSSLQTHSVRRRDVQTQTHVEKMVSFSALQRQFRLYLRTNDKLFAQDFRAVVRDEHGRERSYPVNRHNYFIGHVIGEENSRVQAHIDEHEFSAHILTDEAEYNIEPLWRFTLAPPDGRLLIYRSEDIRNVSRLHQPSVCGYVTSDPHHLLPDNRFLCHVGKRQVHDHRKNTCPLLLVADHRFFKHMGREEESTTLNYLIELIDRVDDIYRNTSWDDEFMGYGVQIQQIIIEKSPTPVAPGKSHFNMRGSPVEGRDVWDVKKLLEEADLVTTHELGHNFGAEHDPDNIQYCAPREDQGGKYVMYPIAVSGDHINNKLFSNCSKRSIVKRLRSKAPTCFKERNINVCGNSRVEQGEECDPGLLHINSDSCCTAGCKLRPRAQCSDRNSACCKNCRFESEGEVCQEPINATCKGRSYCTGNSSECPPPENAPDTTGCLDSGECLNGECVPFCQAVLKLQPCACNETNSSCNVCCRNGSGVCAPYQDKAGNFLFLRKGKPCTVGFCDGAGKCNKQVQDVVERLWDFIDKLDINTFGKFLADNIVGSVVAFSLLLWVPFSILVHCVVSVHTSVRTNTPAPVDPGQDSLNSVPQSSGPCHAPPPLDSPRMATIQEDPSFDSHLDEEALEEAFGRSEKTKLFRLQRQHHINTKETQC</sequence>
<evidence type="ECO:0000256" key="4">
    <source>
        <dbReference type="SAM" id="Phobius"/>
    </source>
</evidence>
<evidence type="ECO:0000313" key="8">
    <source>
        <dbReference type="Proteomes" id="UP000261600"/>
    </source>
</evidence>
<dbReference type="PANTHER" id="PTHR45702:SF5">
    <property type="entry name" value="ADAM METALLOPEPTIDASE DOMAIN 17B"/>
    <property type="match status" value="1"/>
</dbReference>
<keyword evidence="8" id="KW-1185">Reference proteome</keyword>
<dbReference type="AlphaFoldDB" id="A0A3Q3K5H1"/>
<dbReference type="GO" id="GO:0007219">
    <property type="term" value="P:Notch signaling pathway"/>
    <property type="evidence" value="ECO:0007669"/>
    <property type="project" value="TreeGrafter"/>
</dbReference>
<dbReference type="SUPFAM" id="SSF55486">
    <property type="entry name" value="Metalloproteases ('zincins'), catalytic domain"/>
    <property type="match status" value="1"/>
</dbReference>
<dbReference type="PANTHER" id="PTHR45702">
    <property type="entry name" value="ADAM10/ADAM17 METALLOPEPTIDASE FAMILY MEMBER"/>
    <property type="match status" value="1"/>
</dbReference>
<feature type="binding site" evidence="2">
    <location>
        <position position="316"/>
    </location>
    <ligand>
        <name>Zn(2+)</name>
        <dbReference type="ChEBI" id="CHEBI:29105"/>
        <note>catalytic</note>
    </ligand>
</feature>
<keyword evidence="4" id="KW-1133">Transmembrane helix</keyword>
<evidence type="ECO:0000256" key="3">
    <source>
        <dbReference type="SAM" id="MobiDB-lite"/>
    </source>
</evidence>
<dbReference type="InterPro" id="IPR036436">
    <property type="entry name" value="Disintegrin_dom_sf"/>
</dbReference>
<keyword evidence="2" id="KW-0479">Metal-binding</keyword>
<evidence type="ECO:0000259" key="5">
    <source>
        <dbReference type="PROSITE" id="PS50214"/>
    </source>
</evidence>
<dbReference type="GO" id="GO:0046872">
    <property type="term" value="F:metal ion binding"/>
    <property type="evidence" value="ECO:0007669"/>
    <property type="project" value="UniProtKB-KW"/>
</dbReference>
<evidence type="ECO:0000256" key="2">
    <source>
        <dbReference type="PROSITE-ProRule" id="PRU00276"/>
    </source>
</evidence>
<evidence type="ECO:0000256" key="1">
    <source>
        <dbReference type="ARBA" id="ARBA00023157"/>
    </source>
</evidence>
<dbReference type="Pfam" id="PF16698">
    <property type="entry name" value="ADAM17_MPD"/>
    <property type="match status" value="1"/>
</dbReference>
<name>A0A3Q3K5H1_MONAL</name>
<keyword evidence="4" id="KW-0812">Transmembrane</keyword>
<feature type="binding site" evidence="2">
    <location>
        <position position="320"/>
    </location>
    <ligand>
        <name>Zn(2+)</name>
        <dbReference type="ChEBI" id="CHEBI:29105"/>
        <note>catalytic</note>
    </ligand>
</feature>
<keyword evidence="1" id="KW-1015">Disulfide bond</keyword>
<proteinExistence type="predicted"/>
<comment type="caution">
    <text evidence="2">Lacks conserved residue(s) required for the propagation of feature annotation.</text>
</comment>
<dbReference type="Gene3D" id="4.10.70.10">
    <property type="entry name" value="Disintegrin domain"/>
    <property type="match status" value="1"/>
</dbReference>
<feature type="transmembrane region" description="Helical" evidence="4">
    <location>
        <begin position="583"/>
        <end position="606"/>
    </location>
</feature>
<reference evidence="7" key="2">
    <citation type="submission" date="2025-09" db="UniProtKB">
        <authorList>
            <consortium name="Ensembl"/>
        </authorList>
    </citation>
    <scope>IDENTIFICATION</scope>
</reference>
<dbReference type="Pfam" id="PF00200">
    <property type="entry name" value="Disintegrin"/>
    <property type="match status" value="1"/>
</dbReference>
<protein>
    <recommendedName>
        <fullName evidence="9">ADAM metallopeptidase domain 17b</fullName>
    </recommendedName>
</protein>
<evidence type="ECO:0008006" key="9">
    <source>
        <dbReference type="Google" id="ProtNLM"/>
    </source>
</evidence>
<dbReference type="Proteomes" id="UP000261600">
    <property type="component" value="Unplaced"/>
</dbReference>
<dbReference type="Ensembl" id="ENSMALT00000023926.1">
    <property type="protein sequence ID" value="ENSMALP00000023477.1"/>
    <property type="gene ID" value="ENSMALG00000016338.1"/>
</dbReference>
<dbReference type="InterPro" id="IPR051489">
    <property type="entry name" value="ADAM_Metalloproteinase"/>
</dbReference>
<dbReference type="InterPro" id="IPR002870">
    <property type="entry name" value="Peptidase_M12B_N"/>
</dbReference>
<accession>A0A3Q3K5H1</accession>
<dbReference type="SMART" id="SM00050">
    <property type="entry name" value="DISIN"/>
    <property type="match status" value="1"/>
</dbReference>
<feature type="region of interest" description="Disordered" evidence="3">
    <location>
        <begin position="615"/>
        <end position="657"/>
    </location>
</feature>
<dbReference type="PROSITE" id="PS50215">
    <property type="entry name" value="ADAM_MEPRO"/>
    <property type="match status" value="1"/>
</dbReference>
<keyword evidence="2" id="KW-0862">Zinc</keyword>
<feature type="domain" description="Disintegrin" evidence="5">
    <location>
        <begin position="386"/>
        <end position="474"/>
    </location>
</feature>
<dbReference type="InterPro" id="IPR032029">
    <property type="entry name" value="ADAM17_MPD"/>
</dbReference>
<dbReference type="SUPFAM" id="SSF57552">
    <property type="entry name" value="Blood coagulation inhibitor (disintegrin)"/>
    <property type="match status" value="1"/>
</dbReference>
<dbReference type="CDD" id="cd14246">
    <property type="entry name" value="ADAM17_MPD"/>
    <property type="match status" value="1"/>
</dbReference>
<dbReference type="Pfam" id="PF01562">
    <property type="entry name" value="Pep_M12B_propep"/>
    <property type="match status" value="1"/>
</dbReference>
<dbReference type="Pfam" id="PF13574">
    <property type="entry name" value="Reprolysin_2"/>
    <property type="match status" value="1"/>
</dbReference>
<dbReference type="InterPro" id="IPR001762">
    <property type="entry name" value="Disintegrin_dom"/>
</dbReference>
<dbReference type="FunFam" id="4.10.70.10:FF:000003">
    <property type="entry name" value="Disintegrin and metalloproteinase domain-containing protein 17"/>
    <property type="match status" value="1"/>
</dbReference>
<dbReference type="Gene3D" id="4.10.70.30">
    <property type="match status" value="1"/>
</dbReference>
<evidence type="ECO:0000313" key="7">
    <source>
        <dbReference type="Ensembl" id="ENSMALP00000023477.1"/>
    </source>
</evidence>
<organism evidence="7 8">
    <name type="scientific">Monopterus albus</name>
    <name type="common">Swamp eel</name>
    <dbReference type="NCBI Taxonomy" id="43700"/>
    <lineage>
        <taxon>Eukaryota</taxon>
        <taxon>Metazoa</taxon>
        <taxon>Chordata</taxon>
        <taxon>Craniata</taxon>
        <taxon>Vertebrata</taxon>
        <taxon>Euteleostomi</taxon>
        <taxon>Actinopterygii</taxon>
        <taxon>Neopterygii</taxon>
        <taxon>Teleostei</taxon>
        <taxon>Neoteleostei</taxon>
        <taxon>Acanthomorphata</taxon>
        <taxon>Anabantaria</taxon>
        <taxon>Synbranchiformes</taxon>
        <taxon>Synbranchidae</taxon>
        <taxon>Monopterus</taxon>
    </lineage>
</organism>
<dbReference type="InterPro" id="IPR024079">
    <property type="entry name" value="MetalloPept_cat_dom_sf"/>
</dbReference>
<dbReference type="GO" id="GO:0005886">
    <property type="term" value="C:plasma membrane"/>
    <property type="evidence" value="ECO:0007669"/>
    <property type="project" value="TreeGrafter"/>
</dbReference>
<dbReference type="Gene3D" id="3.40.390.10">
    <property type="entry name" value="Collagenase (Catalytic Domain)"/>
    <property type="match status" value="2"/>
</dbReference>
<reference evidence="7" key="1">
    <citation type="submission" date="2025-08" db="UniProtKB">
        <authorList>
            <consortium name="Ensembl"/>
        </authorList>
    </citation>
    <scope>IDENTIFICATION</scope>
</reference>
<dbReference type="GO" id="GO:0006509">
    <property type="term" value="P:membrane protein ectodomain proteolysis"/>
    <property type="evidence" value="ECO:0007669"/>
    <property type="project" value="TreeGrafter"/>
</dbReference>
<evidence type="ECO:0000259" key="6">
    <source>
        <dbReference type="PROSITE" id="PS50215"/>
    </source>
</evidence>
<keyword evidence="4" id="KW-0472">Membrane</keyword>
<dbReference type="PROSITE" id="PS50214">
    <property type="entry name" value="DISINTEGRIN_2"/>
    <property type="match status" value="1"/>
</dbReference>
<feature type="compositionally biased region" description="Polar residues" evidence="3">
    <location>
        <begin position="625"/>
        <end position="635"/>
    </location>
</feature>
<feature type="domain" description="Peptidase M12B" evidence="6">
    <location>
        <begin position="312"/>
        <end position="385"/>
    </location>
</feature>
<feature type="binding site" evidence="2">
    <location>
        <position position="326"/>
    </location>
    <ligand>
        <name>Zn(2+)</name>
        <dbReference type="ChEBI" id="CHEBI:29105"/>
        <note>catalytic</note>
    </ligand>
</feature>
<feature type="active site" evidence="2">
    <location>
        <position position="317"/>
    </location>
</feature>